<comment type="caution">
    <text evidence="1">The sequence shown here is derived from an EMBL/GenBank/DDBJ whole genome shotgun (WGS) entry which is preliminary data.</text>
</comment>
<dbReference type="Proteomes" id="UP000828941">
    <property type="component" value="Chromosome 1"/>
</dbReference>
<evidence type="ECO:0000313" key="2">
    <source>
        <dbReference type="Proteomes" id="UP000828941"/>
    </source>
</evidence>
<protein>
    <submittedName>
        <fullName evidence="1">Uncharacterized protein</fullName>
    </submittedName>
</protein>
<proteinExistence type="predicted"/>
<accession>A0ACB9Q4M9</accession>
<organism evidence="1 2">
    <name type="scientific">Bauhinia variegata</name>
    <name type="common">Purple orchid tree</name>
    <name type="synonym">Phanera variegata</name>
    <dbReference type="NCBI Taxonomy" id="167791"/>
    <lineage>
        <taxon>Eukaryota</taxon>
        <taxon>Viridiplantae</taxon>
        <taxon>Streptophyta</taxon>
        <taxon>Embryophyta</taxon>
        <taxon>Tracheophyta</taxon>
        <taxon>Spermatophyta</taxon>
        <taxon>Magnoliopsida</taxon>
        <taxon>eudicotyledons</taxon>
        <taxon>Gunneridae</taxon>
        <taxon>Pentapetalae</taxon>
        <taxon>rosids</taxon>
        <taxon>fabids</taxon>
        <taxon>Fabales</taxon>
        <taxon>Fabaceae</taxon>
        <taxon>Cercidoideae</taxon>
        <taxon>Cercideae</taxon>
        <taxon>Bauhiniinae</taxon>
        <taxon>Bauhinia</taxon>
    </lineage>
</organism>
<gene>
    <name evidence="1" type="ORF">L6164_000018</name>
</gene>
<name>A0ACB9Q4M9_BAUVA</name>
<evidence type="ECO:0000313" key="1">
    <source>
        <dbReference type="EMBL" id="KAI4355962.1"/>
    </source>
</evidence>
<sequence>MVNSHYIGSLITLTPFSFVLARIRTNLFHTKNLFKCLAAEIESNNMPEAPKNKIMTETHNEEAQVMVSHNKRKRRRRCLIVIGVLLLLLLLLFIVGLILAKTVFKPREPRTKLVSASLEGIAPRVSLPAIQIQLNVTLDLKILVENRNHASFKHQQGKSLLLYKGKQVGDTEIFPGVIPAMGSAMLPCRLTLQLDEIASNLTTFVGDVMGGKLTMETVTTIPGKVSFLGIIKKHVVAVSNCQFNFSVFQMKILNQTCKNKTKF</sequence>
<reference evidence="1 2" key="1">
    <citation type="journal article" date="2022" name="DNA Res.">
        <title>Chromosomal-level genome assembly of the orchid tree Bauhinia variegata (Leguminosae; Cercidoideae) supports the allotetraploid origin hypothesis of Bauhinia.</title>
        <authorList>
            <person name="Zhong Y."/>
            <person name="Chen Y."/>
            <person name="Zheng D."/>
            <person name="Pang J."/>
            <person name="Liu Y."/>
            <person name="Luo S."/>
            <person name="Meng S."/>
            <person name="Qian L."/>
            <person name="Wei D."/>
            <person name="Dai S."/>
            <person name="Zhou R."/>
        </authorList>
    </citation>
    <scope>NUCLEOTIDE SEQUENCE [LARGE SCALE GENOMIC DNA]</scope>
    <source>
        <strain evidence="1">BV-YZ2020</strain>
    </source>
</reference>
<dbReference type="EMBL" id="CM039426">
    <property type="protein sequence ID" value="KAI4355962.1"/>
    <property type="molecule type" value="Genomic_DNA"/>
</dbReference>
<keyword evidence="2" id="KW-1185">Reference proteome</keyword>